<dbReference type="Pfam" id="PF08862">
    <property type="entry name" value="DUF1829"/>
    <property type="match status" value="1"/>
</dbReference>
<evidence type="ECO:0008006" key="5">
    <source>
        <dbReference type="Google" id="ProtNLM"/>
    </source>
</evidence>
<dbReference type="Pfam" id="PF08861">
    <property type="entry name" value="DUF1828"/>
    <property type="match status" value="1"/>
</dbReference>
<accession>A0A0D6PAK1</accession>
<sequence length="253" mass="28952">MSEIDLLIDGYWRWLRDKTAIKQLKDWTEITTPYLDRHNDYLQIYARKTDKGFVLTDGGETLLDLEQSGCLMDSPKRQAILRTILNGFGIEQQATELQVTATSDNFALRKHNLIQAILSVHDMFFLASSTIEALFFEDVAAWLESVDIRYTPRVKFSGKSGFDHMFDFVIPKSKVASERIIRAINNPSRSTAQNLIMAWIDTKDSRPESSEPFAFLNDNDKTIAGNVTDALRNYGITSVAWSQRDQFRERLVA</sequence>
<keyword evidence="4" id="KW-1185">Reference proteome</keyword>
<evidence type="ECO:0000259" key="1">
    <source>
        <dbReference type="Pfam" id="PF08861"/>
    </source>
</evidence>
<organism evidence="3 4">
    <name type="scientific">Acidocella aminolytica 101 = DSM 11237</name>
    <dbReference type="NCBI Taxonomy" id="1120923"/>
    <lineage>
        <taxon>Bacteria</taxon>
        <taxon>Pseudomonadati</taxon>
        <taxon>Pseudomonadota</taxon>
        <taxon>Alphaproteobacteria</taxon>
        <taxon>Acetobacterales</taxon>
        <taxon>Acidocellaceae</taxon>
        <taxon>Acidocella</taxon>
    </lineage>
</organism>
<dbReference type="AlphaFoldDB" id="A0A0D6PAK1"/>
<dbReference type="STRING" id="1120923.SAMN02746095_01241"/>
<dbReference type="RefSeq" id="WP_048877261.1">
    <property type="nucleotide sequence ID" value="NZ_BANC01000007.1"/>
</dbReference>
<feature type="domain" description="DUF1828" evidence="1">
    <location>
        <begin position="32"/>
        <end position="120"/>
    </location>
</feature>
<dbReference type="OrthoDB" id="1321863at2"/>
<name>A0A0D6PAK1_9PROT</name>
<dbReference type="InterPro" id="IPR014960">
    <property type="entry name" value="DUF1828"/>
</dbReference>
<reference evidence="3 4" key="1">
    <citation type="submission" date="2012-11" db="EMBL/GenBank/DDBJ databases">
        <title>Whole genome sequence of Acidocella aminolytica 101 = DSM 11237.</title>
        <authorList>
            <person name="Azuma Y."/>
            <person name="Higashiura N."/>
            <person name="Hirakawa H."/>
            <person name="Matsushita K."/>
        </authorList>
    </citation>
    <scope>NUCLEOTIDE SEQUENCE [LARGE SCALE GENOMIC DNA]</scope>
    <source>
        <strain evidence="4">101 / DSM 11237</strain>
    </source>
</reference>
<evidence type="ECO:0000313" key="3">
    <source>
        <dbReference type="EMBL" id="GAN78780.1"/>
    </source>
</evidence>
<dbReference type="Proteomes" id="UP000032668">
    <property type="component" value="Unassembled WGS sequence"/>
</dbReference>
<feature type="domain" description="DUF1829" evidence="2">
    <location>
        <begin position="158"/>
        <end position="244"/>
    </location>
</feature>
<protein>
    <recommendedName>
        <fullName evidence="5">Prophage protein</fullName>
    </recommendedName>
</protein>
<evidence type="ECO:0000259" key="2">
    <source>
        <dbReference type="Pfam" id="PF08862"/>
    </source>
</evidence>
<gene>
    <name evidence="3" type="ORF">Aam_007_067</name>
</gene>
<dbReference type="EMBL" id="BANC01000007">
    <property type="protein sequence ID" value="GAN78780.1"/>
    <property type="molecule type" value="Genomic_DNA"/>
</dbReference>
<proteinExistence type="predicted"/>
<evidence type="ECO:0000313" key="4">
    <source>
        <dbReference type="Proteomes" id="UP000032668"/>
    </source>
</evidence>
<dbReference type="InterPro" id="IPR014961">
    <property type="entry name" value="DUF1829"/>
</dbReference>
<comment type="caution">
    <text evidence="3">The sequence shown here is derived from an EMBL/GenBank/DDBJ whole genome shotgun (WGS) entry which is preliminary data.</text>
</comment>